<dbReference type="GO" id="GO:0005524">
    <property type="term" value="F:ATP binding"/>
    <property type="evidence" value="ECO:0007669"/>
    <property type="project" value="UniProtKB-KW"/>
</dbReference>
<dbReference type="InterPro" id="IPR017926">
    <property type="entry name" value="GATASE"/>
</dbReference>
<dbReference type="Gene3D" id="3.40.50.880">
    <property type="match status" value="1"/>
</dbReference>
<keyword evidence="4" id="KW-0658">Purine biosynthesis</keyword>
<dbReference type="Pfam" id="PF00117">
    <property type="entry name" value="GATase"/>
    <property type="match status" value="1"/>
</dbReference>
<evidence type="ECO:0000256" key="1">
    <source>
        <dbReference type="ARBA" id="ARBA00022598"/>
    </source>
</evidence>
<keyword evidence="3" id="KW-0332">GMP biosynthesis</keyword>
<dbReference type="GO" id="GO:0005829">
    <property type="term" value="C:cytosol"/>
    <property type="evidence" value="ECO:0007669"/>
    <property type="project" value="TreeGrafter"/>
</dbReference>
<proteinExistence type="predicted"/>
<feature type="non-terminal residue" evidence="7">
    <location>
        <position position="75"/>
    </location>
</feature>
<evidence type="ECO:0000256" key="3">
    <source>
        <dbReference type="ARBA" id="ARBA00022749"/>
    </source>
</evidence>
<dbReference type="PANTHER" id="PTHR11922:SF2">
    <property type="entry name" value="GMP SYNTHASE [GLUTAMINE-HYDROLYZING]"/>
    <property type="match status" value="1"/>
</dbReference>
<evidence type="ECO:0000256" key="2">
    <source>
        <dbReference type="ARBA" id="ARBA00022741"/>
    </source>
</evidence>
<evidence type="ECO:0000313" key="8">
    <source>
        <dbReference type="Proteomes" id="UP000051096"/>
    </source>
</evidence>
<dbReference type="GO" id="GO:0003921">
    <property type="term" value="F:GMP synthase activity"/>
    <property type="evidence" value="ECO:0007669"/>
    <property type="project" value="TreeGrafter"/>
</dbReference>
<keyword evidence="2" id="KW-0547">Nucleotide-binding</keyword>
<dbReference type="PROSITE" id="PS51273">
    <property type="entry name" value="GATASE_TYPE_1"/>
    <property type="match status" value="1"/>
</dbReference>
<dbReference type="AlphaFoldDB" id="A0A0S8G984"/>
<dbReference type="SUPFAM" id="SSF52317">
    <property type="entry name" value="Class I glutamine amidotransferase-like"/>
    <property type="match status" value="1"/>
</dbReference>
<evidence type="ECO:0000259" key="6">
    <source>
        <dbReference type="Pfam" id="PF00117"/>
    </source>
</evidence>
<dbReference type="InterPro" id="IPR029062">
    <property type="entry name" value="Class_I_gatase-like"/>
</dbReference>
<dbReference type="Proteomes" id="UP000051096">
    <property type="component" value="Unassembled WGS sequence"/>
</dbReference>
<accession>A0A0S8G984</accession>
<feature type="domain" description="Glutamine amidotransferase" evidence="6">
    <location>
        <begin position="4"/>
        <end position="75"/>
    </location>
</feature>
<keyword evidence="1" id="KW-0436">Ligase</keyword>
<dbReference type="EMBL" id="LJUO01000150">
    <property type="protein sequence ID" value="KPK68836.1"/>
    <property type="molecule type" value="Genomic_DNA"/>
</dbReference>
<keyword evidence="5" id="KW-0067">ATP-binding</keyword>
<reference evidence="7 8" key="1">
    <citation type="journal article" date="2015" name="Microbiome">
        <title>Genomic resolution of linkages in carbon, nitrogen, and sulfur cycling among widespread estuary sediment bacteria.</title>
        <authorList>
            <person name="Baker B.J."/>
            <person name="Lazar C.S."/>
            <person name="Teske A.P."/>
            <person name="Dick G.J."/>
        </authorList>
    </citation>
    <scope>NUCLEOTIDE SEQUENCE [LARGE SCALE GENOMIC DNA]</scope>
    <source>
        <strain evidence="7">SM23_60</strain>
    </source>
</reference>
<evidence type="ECO:0000256" key="5">
    <source>
        <dbReference type="ARBA" id="ARBA00022840"/>
    </source>
</evidence>
<protein>
    <recommendedName>
        <fullName evidence="6">Glutamine amidotransferase domain-containing protein</fullName>
    </recommendedName>
</protein>
<comment type="caution">
    <text evidence="7">The sequence shown here is derived from an EMBL/GenBank/DDBJ whole genome shotgun (WGS) entry which is preliminary data.</text>
</comment>
<evidence type="ECO:0000313" key="7">
    <source>
        <dbReference type="EMBL" id="KPK68836.1"/>
    </source>
</evidence>
<gene>
    <name evidence="7" type="ORF">AMJ87_11375</name>
</gene>
<organism evidence="7 8">
    <name type="scientific">candidate division WOR_3 bacterium SM23_60</name>
    <dbReference type="NCBI Taxonomy" id="1703780"/>
    <lineage>
        <taxon>Bacteria</taxon>
        <taxon>Bacteria division WOR-3</taxon>
    </lineage>
</organism>
<name>A0A0S8G984_UNCW3</name>
<dbReference type="PANTHER" id="PTHR11922">
    <property type="entry name" value="GMP SYNTHASE-RELATED"/>
    <property type="match status" value="1"/>
</dbReference>
<sequence>MIAVIDFGSQYTQLIARRIRECRVYSEIFSCNSLPYDIPVDELEGLILSGGPGSVYKTDPRCFKHFFSLHAPLLG</sequence>
<evidence type="ECO:0000256" key="4">
    <source>
        <dbReference type="ARBA" id="ARBA00022755"/>
    </source>
</evidence>